<reference evidence="3" key="1">
    <citation type="submission" date="2022-11" db="UniProtKB">
        <authorList>
            <consortium name="WormBaseParasite"/>
        </authorList>
    </citation>
    <scope>IDENTIFICATION</scope>
</reference>
<feature type="compositionally biased region" description="Acidic residues" evidence="1">
    <location>
        <begin position="259"/>
        <end position="269"/>
    </location>
</feature>
<feature type="region of interest" description="Disordered" evidence="1">
    <location>
        <begin position="390"/>
        <end position="412"/>
    </location>
</feature>
<proteinExistence type="predicted"/>
<protein>
    <submittedName>
        <fullName evidence="3">Uncharacterized protein</fullName>
    </submittedName>
</protein>
<feature type="region of interest" description="Disordered" evidence="1">
    <location>
        <begin position="257"/>
        <end position="289"/>
    </location>
</feature>
<sequence length="437" mass="47453">MSFGGLFPFTAAAAAENNNNNKSAAAAASFLGALSDNSGGSYHHQNILLTPAVGAEGATAVAVAAALVEGHQQQQQRSPFRKAISPVQQPYISGTGGAKRKLPSFQSERGMQQFGKATTFAASDDDLDDDFKFEVEPRPKRRYEERMSTKLGDIRLKEDECGGAATAPAAMSAQQQQQLHRRTPQFLVESQKQQQHKQREGPLIEDVTDWGVSGDEDLFENGGFMFRRPSSSATPIVEEPDECAGAVDGLMAGRVRHDDEEEEEADELNLDSGCCSSSSSAEEEERQSIELSPELRNLITSMNNNRDGAAAVPTSILRPIRTGKELIPFMPSPVAAVVAAASASIPSCSLTENGRRFQHEDDEQQQLLLRVEEVLDDEILPDAAVGTPQVLSDNEEYWPPTPPPFDGMMTEEDGPDVVKKAVLVNEEEAEEEAMEMD</sequence>
<accession>A0A914H655</accession>
<dbReference type="WBParaSite" id="Gr19_v10_g13586.t2">
    <property type="protein sequence ID" value="Gr19_v10_g13586.t2"/>
    <property type="gene ID" value="Gr19_v10_g13586"/>
</dbReference>
<name>A0A914H655_GLORO</name>
<evidence type="ECO:0000313" key="2">
    <source>
        <dbReference type="Proteomes" id="UP000887572"/>
    </source>
</evidence>
<dbReference type="AlphaFoldDB" id="A0A914H655"/>
<dbReference type="Proteomes" id="UP000887572">
    <property type="component" value="Unplaced"/>
</dbReference>
<organism evidence="2 3">
    <name type="scientific">Globodera rostochiensis</name>
    <name type="common">Golden nematode worm</name>
    <name type="synonym">Heterodera rostochiensis</name>
    <dbReference type="NCBI Taxonomy" id="31243"/>
    <lineage>
        <taxon>Eukaryota</taxon>
        <taxon>Metazoa</taxon>
        <taxon>Ecdysozoa</taxon>
        <taxon>Nematoda</taxon>
        <taxon>Chromadorea</taxon>
        <taxon>Rhabditida</taxon>
        <taxon>Tylenchina</taxon>
        <taxon>Tylenchomorpha</taxon>
        <taxon>Tylenchoidea</taxon>
        <taxon>Heteroderidae</taxon>
        <taxon>Heteroderinae</taxon>
        <taxon>Globodera</taxon>
    </lineage>
</organism>
<keyword evidence="2" id="KW-1185">Reference proteome</keyword>
<evidence type="ECO:0000313" key="3">
    <source>
        <dbReference type="WBParaSite" id="Gr19_v10_g13586.t2"/>
    </source>
</evidence>
<evidence type="ECO:0000256" key="1">
    <source>
        <dbReference type="SAM" id="MobiDB-lite"/>
    </source>
</evidence>